<dbReference type="InterPro" id="IPR032466">
    <property type="entry name" value="Metal_Hydrolase"/>
</dbReference>
<keyword evidence="4" id="KW-0862">Zinc</keyword>
<protein>
    <submittedName>
        <fullName evidence="7">Uncharacterized protein</fullName>
    </submittedName>
</protein>
<keyword evidence="3" id="KW-0378">Hydrolase</keyword>
<dbReference type="NCBIfam" id="TIGR02022">
    <property type="entry name" value="hutF"/>
    <property type="match status" value="1"/>
</dbReference>
<dbReference type="Pfam" id="PF01979">
    <property type="entry name" value="Amidohydro_1"/>
    <property type="match status" value="1"/>
</dbReference>
<feature type="domain" description="Amidohydrolase-related" evidence="5">
    <location>
        <begin position="45"/>
        <end position="425"/>
    </location>
</feature>
<dbReference type="GO" id="GO:0019239">
    <property type="term" value="F:deaminase activity"/>
    <property type="evidence" value="ECO:0007669"/>
    <property type="project" value="TreeGrafter"/>
</dbReference>
<dbReference type="InterPro" id="IPR006680">
    <property type="entry name" value="Amidohydro-rel"/>
</dbReference>
<dbReference type="SUPFAM" id="SSF51338">
    <property type="entry name" value="Composite domain of metallo-dependent hydrolases"/>
    <property type="match status" value="1"/>
</dbReference>
<dbReference type="GO" id="GO:0005829">
    <property type="term" value="C:cytosol"/>
    <property type="evidence" value="ECO:0007669"/>
    <property type="project" value="TreeGrafter"/>
</dbReference>
<dbReference type="EMBL" id="AWFH01000010">
    <property type="protein sequence ID" value="KCZ62245.1"/>
    <property type="molecule type" value="Genomic_DNA"/>
</dbReference>
<dbReference type="Pfam" id="PF22429">
    <property type="entry name" value="HutF_N"/>
    <property type="match status" value="1"/>
</dbReference>
<accession>A0A059E3S9</accession>
<sequence length="454" mass="49475">MAIVWAGSALLKDGWFEAVRIAIDANGLIESVTPDTPPEGIRRGVVLPSPTNVHSHSFQRSMAGLTERRGPDPSDSFWTWRQLMYRFLDQLTPDDVEAIAAFVQMEMLEAGYSTNVEFHYLHHQSDGRPYAAVSEMSDRIVAAAQTTGIGLTLLPVLYQYAGCDKRPLGRGQIRFGNSLDDFQRLFESATHSVSQLPPDSRIGVAPHSLRAVSPDDIVKIEQMAAGGPVHMHLAEQMAEVNEVVASHGMKPVRLFLESCMRPADWCVIHCTQMDADETRSLAASGAVAGLCPITEASLGDGIFNASDWMAAGGSIGIGSDSNVRISLSEELRMLEYSQRLRDHSRAALASQHKSTGRRLFEAINAGGARAAGRNSGRIAPGYVADLVALDSNNICLANRKGDSLLDSYIFSGSDSLVADVWSSGRHLVVEGRHIHHASIEQQYRKVMQNLKDVL</sequence>
<dbReference type="eggNOG" id="COG0402">
    <property type="taxonomic scope" value="Bacteria"/>
</dbReference>
<comment type="caution">
    <text evidence="7">The sequence shown here is derived from an EMBL/GenBank/DDBJ whole genome shotgun (WGS) entry which is preliminary data.</text>
</comment>
<evidence type="ECO:0000256" key="1">
    <source>
        <dbReference type="ARBA" id="ARBA00001947"/>
    </source>
</evidence>
<name>A0A059E3S9_9PROT</name>
<dbReference type="InterPro" id="IPR051607">
    <property type="entry name" value="Metallo-dep_hydrolases"/>
</dbReference>
<dbReference type="InterPro" id="IPR010252">
    <property type="entry name" value="HutF"/>
</dbReference>
<dbReference type="Gene3D" id="3.20.20.140">
    <property type="entry name" value="Metal-dependent hydrolases"/>
    <property type="match status" value="1"/>
</dbReference>
<comment type="cofactor">
    <cofactor evidence="1">
        <name>Zn(2+)</name>
        <dbReference type="ChEBI" id="CHEBI:29105"/>
    </cofactor>
</comment>
<dbReference type="NCBIfam" id="NF006684">
    <property type="entry name" value="PRK09229.1-5"/>
    <property type="match status" value="1"/>
</dbReference>
<dbReference type="Proteomes" id="UP000024547">
    <property type="component" value="Unassembled WGS sequence"/>
</dbReference>
<keyword evidence="2" id="KW-0479">Metal-binding</keyword>
<dbReference type="OrthoDB" id="9796020at2"/>
<evidence type="ECO:0000256" key="2">
    <source>
        <dbReference type="ARBA" id="ARBA00022723"/>
    </source>
</evidence>
<dbReference type="GO" id="GO:0046872">
    <property type="term" value="F:metal ion binding"/>
    <property type="evidence" value="ECO:0007669"/>
    <property type="project" value="UniProtKB-KW"/>
</dbReference>
<reference evidence="7 8" key="1">
    <citation type="journal article" date="2014" name="Antonie Van Leeuwenhoek">
        <title>Hyphomonas beringensis sp. nov. and Hyphomonas chukchiensis sp. nov., isolated from surface seawater of the Bering Sea and Chukchi Sea.</title>
        <authorList>
            <person name="Li C."/>
            <person name="Lai Q."/>
            <person name="Li G."/>
            <person name="Dong C."/>
            <person name="Wang J."/>
            <person name="Liao Y."/>
            <person name="Shao Z."/>
        </authorList>
    </citation>
    <scope>NUCLEOTIDE SEQUENCE [LARGE SCALE GENOMIC DNA]</scope>
    <source>
        <strain evidence="7 8">22II1-22F38</strain>
    </source>
</reference>
<evidence type="ECO:0000313" key="7">
    <source>
        <dbReference type="EMBL" id="KCZ62245.1"/>
    </source>
</evidence>
<evidence type="ECO:0000313" key="8">
    <source>
        <dbReference type="Proteomes" id="UP000024547"/>
    </source>
</evidence>
<dbReference type="InterPro" id="IPR055156">
    <property type="entry name" value="HutF-like_N"/>
</dbReference>
<dbReference type="RefSeq" id="WP_035550371.1">
    <property type="nucleotide sequence ID" value="NZ_AWFH01000010.1"/>
</dbReference>
<dbReference type="InterPro" id="IPR011059">
    <property type="entry name" value="Metal-dep_hydrolase_composite"/>
</dbReference>
<gene>
    <name evidence="7" type="ORF">HY36_15865</name>
</gene>
<feature type="domain" description="Formimidoylglutamate deiminase N-terminal" evidence="6">
    <location>
        <begin position="1"/>
        <end position="39"/>
    </location>
</feature>
<dbReference type="AlphaFoldDB" id="A0A059E3S9"/>
<dbReference type="STRING" id="1280948.HY36_15865"/>
<evidence type="ECO:0000259" key="5">
    <source>
        <dbReference type="Pfam" id="PF01979"/>
    </source>
</evidence>
<organism evidence="7 8">
    <name type="scientific">Hyphomonas atlantica</name>
    <dbReference type="NCBI Taxonomy" id="1280948"/>
    <lineage>
        <taxon>Bacteria</taxon>
        <taxon>Pseudomonadati</taxon>
        <taxon>Pseudomonadota</taxon>
        <taxon>Alphaproteobacteria</taxon>
        <taxon>Hyphomonadales</taxon>
        <taxon>Hyphomonadaceae</taxon>
        <taxon>Hyphomonas</taxon>
    </lineage>
</organism>
<proteinExistence type="predicted"/>
<evidence type="ECO:0000256" key="3">
    <source>
        <dbReference type="ARBA" id="ARBA00022801"/>
    </source>
</evidence>
<dbReference type="PATRIC" id="fig|1280948.3.peg.1404"/>
<dbReference type="Gene3D" id="2.30.40.10">
    <property type="entry name" value="Urease, subunit C, domain 1"/>
    <property type="match status" value="1"/>
</dbReference>
<evidence type="ECO:0000256" key="4">
    <source>
        <dbReference type="ARBA" id="ARBA00022833"/>
    </source>
</evidence>
<evidence type="ECO:0000259" key="6">
    <source>
        <dbReference type="Pfam" id="PF22429"/>
    </source>
</evidence>
<dbReference type="PANTHER" id="PTHR11271:SF48">
    <property type="entry name" value="AMIDOHYDROLASE-RELATED DOMAIN-CONTAINING PROTEIN"/>
    <property type="match status" value="1"/>
</dbReference>
<dbReference type="PANTHER" id="PTHR11271">
    <property type="entry name" value="GUANINE DEAMINASE"/>
    <property type="match status" value="1"/>
</dbReference>
<keyword evidence="8" id="KW-1185">Reference proteome</keyword>
<dbReference type="SUPFAM" id="SSF51556">
    <property type="entry name" value="Metallo-dependent hydrolases"/>
    <property type="match status" value="1"/>
</dbReference>